<dbReference type="PANTHER" id="PTHR46609:SF6">
    <property type="entry name" value="EXONUCLEASE, PHAGE-TYPE_RECB, C-TERMINAL DOMAIN-CONTAINING PROTEIN-RELATED"/>
    <property type="match status" value="1"/>
</dbReference>
<feature type="domain" description="YqaJ viral recombinase" evidence="1">
    <location>
        <begin position="10"/>
        <end position="141"/>
    </location>
</feature>
<dbReference type="InterPro" id="IPR017482">
    <property type="entry name" value="Lambda-type_endonuclease"/>
</dbReference>
<dbReference type="AlphaFoldDB" id="X0VAV6"/>
<dbReference type="PANTHER" id="PTHR46609">
    <property type="entry name" value="EXONUCLEASE, PHAGE-TYPE/RECB, C-TERMINAL DOMAIN-CONTAINING PROTEIN"/>
    <property type="match status" value="1"/>
</dbReference>
<dbReference type="NCBIfam" id="TIGR03033">
    <property type="entry name" value="phage_rel_nuc"/>
    <property type="match status" value="1"/>
</dbReference>
<dbReference type="InterPro" id="IPR019080">
    <property type="entry name" value="YqaJ_viral_recombinase"/>
</dbReference>
<name>X0VAV6_9ZZZZ</name>
<dbReference type="InterPro" id="IPR011335">
    <property type="entry name" value="Restrct_endonuc-II-like"/>
</dbReference>
<comment type="caution">
    <text evidence="2">The sequence shown here is derived from an EMBL/GenBank/DDBJ whole genome shotgun (WGS) entry which is preliminary data.</text>
</comment>
<dbReference type="Pfam" id="PF09588">
    <property type="entry name" value="YqaJ"/>
    <property type="match status" value="1"/>
</dbReference>
<gene>
    <name evidence="2" type="ORF">S01H1_35171</name>
</gene>
<feature type="non-terminal residue" evidence="2">
    <location>
        <position position="183"/>
    </location>
</feature>
<organism evidence="2">
    <name type="scientific">marine sediment metagenome</name>
    <dbReference type="NCBI Taxonomy" id="412755"/>
    <lineage>
        <taxon>unclassified sequences</taxon>
        <taxon>metagenomes</taxon>
        <taxon>ecological metagenomes</taxon>
    </lineage>
</organism>
<dbReference type="InterPro" id="IPR051703">
    <property type="entry name" value="NF-kappa-B_Signaling_Reg"/>
</dbReference>
<evidence type="ECO:0000259" key="1">
    <source>
        <dbReference type="Pfam" id="PF09588"/>
    </source>
</evidence>
<dbReference type="InterPro" id="IPR011604">
    <property type="entry name" value="PDDEXK-like_dom_sf"/>
</dbReference>
<dbReference type="EMBL" id="BARS01021960">
    <property type="protein sequence ID" value="GAG09603.1"/>
    <property type="molecule type" value="Genomic_DNA"/>
</dbReference>
<dbReference type="Gene3D" id="3.90.320.10">
    <property type="match status" value="1"/>
</dbReference>
<evidence type="ECO:0000313" key="2">
    <source>
        <dbReference type="EMBL" id="GAG09603.1"/>
    </source>
</evidence>
<dbReference type="SUPFAM" id="SSF52980">
    <property type="entry name" value="Restriction endonuclease-like"/>
    <property type="match status" value="1"/>
</dbReference>
<sequence length="183" mass="21095">MSILEQNTPEWETMRKGKIGASDAPVIVEASPYKTPFRLWEEKLGLVEGTERTEAMQWGHDMEPVARAKLEEMTGMFFMPTVKFHSSIEWMMCSLDGMSLDETTIAEIKCSGKKALEATEAGIVPEKYFPQLQHQMEVCEKEEVIYFSFDGKDGASVKVMRDDRFIKKMLEKEKKFYECLQNL</sequence>
<accession>X0VAV6</accession>
<reference evidence="2" key="1">
    <citation type="journal article" date="2014" name="Front. Microbiol.">
        <title>High frequency of phylogenetically diverse reductive dehalogenase-homologous genes in deep subseafloor sedimentary metagenomes.</title>
        <authorList>
            <person name="Kawai M."/>
            <person name="Futagami T."/>
            <person name="Toyoda A."/>
            <person name="Takaki Y."/>
            <person name="Nishi S."/>
            <person name="Hori S."/>
            <person name="Arai W."/>
            <person name="Tsubouchi T."/>
            <person name="Morono Y."/>
            <person name="Uchiyama I."/>
            <person name="Ito T."/>
            <person name="Fujiyama A."/>
            <person name="Inagaki F."/>
            <person name="Takami H."/>
        </authorList>
    </citation>
    <scope>NUCLEOTIDE SEQUENCE</scope>
    <source>
        <strain evidence="2">Expedition CK06-06</strain>
    </source>
</reference>
<proteinExistence type="predicted"/>
<protein>
    <recommendedName>
        <fullName evidence="1">YqaJ viral recombinase domain-containing protein</fullName>
    </recommendedName>
</protein>
<dbReference type="CDD" id="cd22343">
    <property type="entry name" value="PDDEXK_lambda_exonuclease-like"/>
    <property type="match status" value="1"/>
</dbReference>